<evidence type="ECO:0000256" key="4">
    <source>
        <dbReference type="ARBA" id="ARBA00022840"/>
    </source>
</evidence>
<dbReference type="Pfam" id="PF23622">
    <property type="entry name" value="LRR_At1g61320_AtMIF1"/>
    <property type="match status" value="1"/>
</dbReference>
<dbReference type="InterPro" id="IPR050108">
    <property type="entry name" value="CDK"/>
</dbReference>
<dbReference type="SMART" id="SM00220">
    <property type="entry name" value="S_TKc"/>
    <property type="match status" value="1"/>
</dbReference>
<proteinExistence type="inferred from homology"/>
<evidence type="ECO:0000256" key="3">
    <source>
        <dbReference type="ARBA" id="ARBA00022741"/>
    </source>
</evidence>
<evidence type="ECO:0000256" key="1">
    <source>
        <dbReference type="ARBA" id="ARBA00006485"/>
    </source>
</evidence>
<keyword evidence="3" id="KW-0547">Nucleotide-binding</keyword>
<dbReference type="PROSITE" id="PS00108">
    <property type="entry name" value="PROTEIN_KINASE_ST"/>
    <property type="match status" value="1"/>
</dbReference>
<evidence type="ECO:0000256" key="5">
    <source>
        <dbReference type="ARBA" id="ARBA00049280"/>
    </source>
</evidence>
<dbReference type="AlphaFoldDB" id="A0A6V7QPL3"/>
<evidence type="ECO:0000256" key="2">
    <source>
        <dbReference type="ARBA" id="ARBA00012409"/>
    </source>
</evidence>
<reference evidence="7" key="1">
    <citation type="submission" date="2020-07" db="EMBL/GenBank/DDBJ databases">
        <authorList>
            <person name="Lin J."/>
        </authorList>
    </citation>
    <scope>NUCLEOTIDE SEQUENCE</scope>
</reference>
<dbReference type="Gene3D" id="1.10.510.10">
    <property type="entry name" value="Transferase(Phosphotransferase) domain 1"/>
    <property type="match status" value="2"/>
</dbReference>
<feature type="domain" description="Protein kinase" evidence="6">
    <location>
        <begin position="1"/>
        <end position="289"/>
    </location>
</feature>
<dbReference type="InterPro" id="IPR000719">
    <property type="entry name" value="Prot_kinase_dom"/>
</dbReference>
<comment type="catalytic activity">
    <reaction evidence="5">
        <text>[DNA-directed RNA polymerase] + ATP = phospho-[DNA-directed RNA polymerase] + ADP + H(+)</text>
        <dbReference type="Rhea" id="RHEA:10216"/>
        <dbReference type="Rhea" id="RHEA-COMP:11321"/>
        <dbReference type="Rhea" id="RHEA-COMP:11322"/>
        <dbReference type="ChEBI" id="CHEBI:15378"/>
        <dbReference type="ChEBI" id="CHEBI:30616"/>
        <dbReference type="ChEBI" id="CHEBI:43176"/>
        <dbReference type="ChEBI" id="CHEBI:68546"/>
        <dbReference type="ChEBI" id="CHEBI:456216"/>
        <dbReference type="EC" id="2.7.11.23"/>
    </reaction>
</comment>
<dbReference type="PANTHER" id="PTHR24056">
    <property type="entry name" value="CELL DIVISION PROTEIN KINASE"/>
    <property type="match status" value="1"/>
</dbReference>
<sequence>MALRDDNEDDNASSSSAFSLYLHCSGFSTRQRGYSVSLERTYGQDNHVFLVLQEYKMNLISHFRWHEDRCPIMTKDYSKQIFSAIHHCHSHGVIHRDLKSKNILYWDQDDRMVATLAYMAPEMLLGFDTYSTAIDIWSFGCIFALMVDDQKRILFKGDTEVAVLDRIFRDFDPLSATYFLDACPLQEKFHISLCDGSYSAETQKKKPTYKHHCQLKEAKISGFTNECNEVELAIYLLNNAIALERLIINSKGRMYLGEGKWSYRSIHLSDYPSWKQAHDIILQQKLWKK</sequence>
<organism evidence="7">
    <name type="scientific">Ananas comosus var. bracteatus</name>
    <name type="common">red pineapple</name>
    <dbReference type="NCBI Taxonomy" id="296719"/>
    <lineage>
        <taxon>Eukaryota</taxon>
        <taxon>Viridiplantae</taxon>
        <taxon>Streptophyta</taxon>
        <taxon>Embryophyta</taxon>
        <taxon>Tracheophyta</taxon>
        <taxon>Spermatophyta</taxon>
        <taxon>Magnoliopsida</taxon>
        <taxon>Liliopsida</taxon>
        <taxon>Poales</taxon>
        <taxon>Bromeliaceae</taxon>
        <taxon>Bromelioideae</taxon>
        <taxon>Ananas</taxon>
    </lineage>
</organism>
<comment type="similarity">
    <text evidence="1">Belongs to the protein kinase superfamily. CMGC Ser/Thr protein kinase family. CDC2/CDKX subfamily.</text>
</comment>
<dbReference type="GO" id="GO:0005634">
    <property type="term" value="C:nucleus"/>
    <property type="evidence" value="ECO:0007669"/>
    <property type="project" value="TreeGrafter"/>
</dbReference>
<dbReference type="GO" id="GO:0008353">
    <property type="term" value="F:RNA polymerase II CTD heptapeptide repeat kinase activity"/>
    <property type="evidence" value="ECO:0007669"/>
    <property type="project" value="UniProtKB-EC"/>
</dbReference>
<evidence type="ECO:0000259" key="6">
    <source>
        <dbReference type="PROSITE" id="PS50011"/>
    </source>
</evidence>
<dbReference type="InterPro" id="IPR011009">
    <property type="entry name" value="Kinase-like_dom_sf"/>
</dbReference>
<dbReference type="Pfam" id="PF00069">
    <property type="entry name" value="Pkinase"/>
    <property type="match status" value="2"/>
</dbReference>
<dbReference type="PROSITE" id="PS50011">
    <property type="entry name" value="PROTEIN_KINASE_DOM"/>
    <property type="match status" value="1"/>
</dbReference>
<dbReference type="SUPFAM" id="SSF56112">
    <property type="entry name" value="Protein kinase-like (PK-like)"/>
    <property type="match status" value="1"/>
</dbReference>
<dbReference type="GO" id="GO:0005524">
    <property type="term" value="F:ATP binding"/>
    <property type="evidence" value="ECO:0007669"/>
    <property type="project" value="UniProtKB-KW"/>
</dbReference>
<accession>A0A6V7QPL3</accession>
<dbReference type="InterPro" id="IPR055357">
    <property type="entry name" value="LRR_At1g61320_AtMIF1"/>
</dbReference>
<protein>
    <recommendedName>
        <fullName evidence="2">[RNA-polymerase]-subunit kinase</fullName>
        <ecNumber evidence="2">2.7.11.23</ecNumber>
    </recommendedName>
</protein>
<name>A0A6V7QPL3_ANACO</name>
<dbReference type="InterPro" id="IPR008271">
    <property type="entry name" value="Ser/Thr_kinase_AS"/>
</dbReference>
<dbReference type="EC" id="2.7.11.23" evidence="2"/>
<evidence type="ECO:0000313" key="7">
    <source>
        <dbReference type="EMBL" id="CAD1845162.1"/>
    </source>
</evidence>
<gene>
    <name evidence="7" type="ORF">CB5_LOCUS28373</name>
</gene>
<dbReference type="EMBL" id="LR862137">
    <property type="protein sequence ID" value="CAD1845162.1"/>
    <property type="molecule type" value="Genomic_DNA"/>
</dbReference>
<keyword evidence="4" id="KW-0067">ATP-binding</keyword>